<dbReference type="EMBL" id="CP039347">
    <property type="protein sequence ID" value="QCD87581.1"/>
    <property type="molecule type" value="Genomic_DNA"/>
</dbReference>
<proteinExistence type="predicted"/>
<feature type="region of interest" description="Disordered" evidence="1">
    <location>
        <begin position="1"/>
        <end position="65"/>
    </location>
</feature>
<organism evidence="2 4">
    <name type="scientific">Vigna unguiculata</name>
    <name type="common">Cowpea</name>
    <dbReference type="NCBI Taxonomy" id="3917"/>
    <lineage>
        <taxon>Eukaryota</taxon>
        <taxon>Viridiplantae</taxon>
        <taxon>Streptophyta</taxon>
        <taxon>Embryophyta</taxon>
        <taxon>Tracheophyta</taxon>
        <taxon>Spermatophyta</taxon>
        <taxon>Magnoliopsida</taxon>
        <taxon>eudicotyledons</taxon>
        <taxon>Gunneridae</taxon>
        <taxon>Pentapetalae</taxon>
        <taxon>rosids</taxon>
        <taxon>fabids</taxon>
        <taxon>Fabales</taxon>
        <taxon>Fabaceae</taxon>
        <taxon>Papilionoideae</taxon>
        <taxon>50 kb inversion clade</taxon>
        <taxon>NPAAA clade</taxon>
        <taxon>indigoferoid/millettioid clade</taxon>
        <taxon>Phaseoleae</taxon>
        <taxon>Vigna</taxon>
    </lineage>
</organism>
<evidence type="ECO:0000313" key="4">
    <source>
        <dbReference type="Proteomes" id="UP000501690"/>
    </source>
</evidence>
<sequence length="106" mass="11691">MLPSGSSRKKHQRPQPLRQRSPSSLQLCQTSSHTNRTRSGSHATEPHCGAPNRDRNHHYSAYSNSNSSEQIEFLTVSLIGAYAEQMSPELLLDGWFRVGSAVPMGG</sequence>
<dbReference type="EMBL" id="CP039347">
    <property type="protein sequence ID" value="QCD87580.1"/>
    <property type="molecule type" value="Genomic_DNA"/>
</dbReference>
<accession>A0A4D6LGE7</accession>
<evidence type="ECO:0000313" key="2">
    <source>
        <dbReference type="EMBL" id="QCD87580.1"/>
    </source>
</evidence>
<keyword evidence="4" id="KW-1185">Reference proteome</keyword>
<evidence type="ECO:0000313" key="3">
    <source>
        <dbReference type="EMBL" id="QCD87581.1"/>
    </source>
</evidence>
<feature type="compositionally biased region" description="Polar residues" evidence="1">
    <location>
        <begin position="18"/>
        <end position="42"/>
    </location>
</feature>
<protein>
    <submittedName>
        <fullName evidence="2">Uncharacterized protein</fullName>
    </submittedName>
</protein>
<dbReference type="AlphaFoldDB" id="A0A4D6LGE7"/>
<reference evidence="2 4" key="1">
    <citation type="submission" date="2019-04" db="EMBL/GenBank/DDBJ databases">
        <title>An improved genome assembly and genetic linkage map for asparagus bean, Vigna unguiculata ssp. sesquipedialis.</title>
        <authorList>
            <person name="Xia Q."/>
            <person name="Zhang R."/>
            <person name="Dong Y."/>
        </authorList>
    </citation>
    <scope>NUCLEOTIDE SEQUENCE [LARGE SCALE GENOMIC DNA]</scope>
    <source>
        <tissue evidence="2">Leaf</tissue>
    </source>
</reference>
<evidence type="ECO:0000256" key="1">
    <source>
        <dbReference type="SAM" id="MobiDB-lite"/>
    </source>
</evidence>
<gene>
    <name evidence="2" type="ORF">DEO72_LG3g2117</name>
    <name evidence="3" type="ORF">DEO72_LG3g2118</name>
</gene>
<name>A0A4D6LGE7_VIGUN</name>
<dbReference type="Proteomes" id="UP000501690">
    <property type="component" value="Linkage Group LG3"/>
</dbReference>